<evidence type="ECO:0000313" key="2">
    <source>
        <dbReference type="EMBL" id="GIH14852.1"/>
    </source>
</evidence>
<dbReference type="Proteomes" id="UP000642748">
    <property type="component" value="Unassembled WGS sequence"/>
</dbReference>
<evidence type="ECO:0000256" key="1">
    <source>
        <dbReference type="SAM" id="MobiDB-lite"/>
    </source>
</evidence>
<evidence type="ECO:0000313" key="3">
    <source>
        <dbReference type="Proteomes" id="UP000642748"/>
    </source>
</evidence>
<dbReference type="RefSeq" id="WP_203918501.1">
    <property type="nucleotide sequence ID" value="NZ_BONZ01000029.1"/>
</dbReference>
<feature type="region of interest" description="Disordered" evidence="1">
    <location>
        <begin position="1"/>
        <end position="30"/>
    </location>
</feature>
<comment type="caution">
    <text evidence="2">The sequence shown here is derived from an EMBL/GenBank/DDBJ whole genome shotgun (WGS) entry which is preliminary data.</text>
</comment>
<dbReference type="AlphaFoldDB" id="A0A8J3QR83"/>
<sequence>MNASGPREEFTVRFPDPASEPDHPAEVQVRGTVDHDSKTITYELPDNTRTTLDVVTARALQMILWEGVFGSLQPSGPRLRVERRNNEWPTRFTNHKPT</sequence>
<protein>
    <submittedName>
        <fullName evidence="2">Uncharacterized protein</fullName>
    </submittedName>
</protein>
<reference evidence="2" key="1">
    <citation type="submission" date="2021-01" db="EMBL/GenBank/DDBJ databases">
        <title>Whole genome shotgun sequence of Rugosimonospora africana NBRC 104875.</title>
        <authorList>
            <person name="Komaki H."/>
            <person name="Tamura T."/>
        </authorList>
    </citation>
    <scope>NUCLEOTIDE SEQUENCE</scope>
    <source>
        <strain evidence="2">NBRC 104875</strain>
    </source>
</reference>
<accession>A0A8J3QR83</accession>
<proteinExistence type="predicted"/>
<dbReference type="EMBL" id="BONZ01000029">
    <property type="protein sequence ID" value="GIH14852.1"/>
    <property type="molecule type" value="Genomic_DNA"/>
</dbReference>
<name>A0A8J3QR83_9ACTN</name>
<organism evidence="2 3">
    <name type="scientific">Rugosimonospora africana</name>
    <dbReference type="NCBI Taxonomy" id="556532"/>
    <lineage>
        <taxon>Bacteria</taxon>
        <taxon>Bacillati</taxon>
        <taxon>Actinomycetota</taxon>
        <taxon>Actinomycetes</taxon>
        <taxon>Micromonosporales</taxon>
        <taxon>Micromonosporaceae</taxon>
        <taxon>Rugosimonospora</taxon>
    </lineage>
</organism>
<keyword evidence="3" id="KW-1185">Reference proteome</keyword>
<feature type="compositionally biased region" description="Basic and acidic residues" evidence="1">
    <location>
        <begin position="1"/>
        <end position="11"/>
    </location>
</feature>
<gene>
    <name evidence="2" type="ORF">Raf01_30240</name>
</gene>